<dbReference type="RefSeq" id="WP_031590311.1">
    <property type="nucleotide sequence ID" value="NZ_JNVA01000001.1"/>
</dbReference>
<keyword evidence="1" id="KW-1133">Transmembrane helix</keyword>
<dbReference type="InterPro" id="IPR010351">
    <property type="entry name" value="DUF943"/>
</dbReference>
<sequence>MIAKYKKTIISLFLAGCVLLSYWLWLFLRPVEIIDVHHRSSGFSDVLVTNFPPTDKGKINWWLKNKDMLKDKYDIPMPERNGYFYTTFWIFGEGYKEEGKYDRLCFVDMSPPVNCIEKDRVFSISSSKNRGTIFTVNDGEYRMNKEGKIIKIKDE</sequence>
<reference evidence="2" key="1">
    <citation type="submission" date="2022-05" db="EMBL/GenBank/DDBJ databases">
        <authorList>
            <person name="Pothier F. J."/>
        </authorList>
    </citation>
    <scope>NUCLEOTIDE SEQUENCE</scope>
    <source>
        <strain evidence="2">DAPP-PG734</strain>
    </source>
</reference>
<feature type="transmembrane region" description="Helical" evidence="1">
    <location>
        <begin position="9"/>
        <end position="28"/>
    </location>
</feature>
<keyword evidence="1" id="KW-0812">Transmembrane</keyword>
<proteinExistence type="predicted"/>
<accession>A0AAN2FGH4</accession>
<keyword evidence="1" id="KW-0472">Membrane</keyword>
<evidence type="ECO:0000256" key="1">
    <source>
        <dbReference type="SAM" id="Phobius"/>
    </source>
</evidence>
<organism evidence="2 3">
    <name type="scientific">Enterobacter agglomerans</name>
    <name type="common">Erwinia herbicola</name>
    <name type="synonym">Pantoea agglomerans</name>
    <dbReference type="NCBI Taxonomy" id="549"/>
    <lineage>
        <taxon>Bacteria</taxon>
        <taxon>Pseudomonadati</taxon>
        <taxon>Pseudomonadota</taxon>
        <taxon>Gammaproteobacteria</taxon>
        <taxon>Enterobacterales</taxon>
        <taxon>Erwiniaceae</taxon>
        <taxon>Pantoea</taxon>
        <taxon>Pantoea agglomerans group</taxon>
    </lineage>
</organism>
<dbReference type="AlphaFoldDB" id="A0AAN2FGH4"/>
<gene>
    <name evidence="2" type="ORF">DAPPPG734_20545</name>
</gene>
<dbReference type="EMBL" id="OW970315">
    <property type="protein sequence ID" value="CAH6345007.1"/>
    <property type="molecule type" value="Genomic_DNA"/>
</dbReference>
<dbReference type="Pfam" id="PF06092">
    <property type="entry name" value="DUF943"/>
    <property type="match status" value="1"/>
</dbReference>
<name>A0AAN2FGH4_ENTAG</name>
<evidence type="ECO:0000313" key="2">
    <source>
        <dbReference type="EMBL" id="CAH6345007.1"/>
    </source>
</evidence>
<protein>
    <submittedName>
        <fullName evidence="2">DUF943 domain-containing protein</fullName>
    </submittedName>
</protein>
<dbReference type="Proteomes" id="UP001158961">
    <property type="component" value="Chromosome"/>
</dbReference>
<evidence type="ECO:0000313" key="3">
    <source>
        <dbReference type="Proteomes" id="UP001158961"/>
    </source>
</evidence>